<dbReference type="EMBL" id="JACCCC010000001">
    <property type="protein sequence ID" value="NYE50340.1"/>
    <property type="molecule type" value="Genomic_DNA"/>
</dbReference>
<gene>
    <name evidence="2" type="ORF">HDA32_005460</name>
</gene>
<organism evidence="2 3">
    <name type="scientific">Spinactinospora alkalitolerans</name>
    <dbReference type="NCBI Taxonomy" id="687207"/>
    <lineage>
        <taxon>Bacteria</taxon>
        <taxon>Bacillati</taxon>
        <taxon>Actinomycetota</taxon>
        <taxon>Actinomycetes</taxon>
        <taxon>Streptosporangiales</taxon>
        <taxon>Nocardiopsidaceae</taxon>
        <taxon>Spinactinospora</taxon>
    </lineage>
</organism>
<protein>
    <submittedName>
        <fullName evidence="2">Uncharacterized protein</fullName>
    </submittedName>
</protein>
<evidence type="ECO:0000313" key="3">
    <source>
        <dbReference type="Proteomes" id="UP000589036"/>
    </source>
</evidence>
<keyword evidence="1" id="KW-1133">Transmembrane helix</keyword>
<accession>A0A852U8T5</accession>
<keyword evidence="1" id="KW-0812">Transmembrane</keyword>
<name>A0A852U8T5_9ACTN</name>
<sequence length="229" mass="24876">MDRLPPPKNPGPWPAADAAFVNHGRSGIGCVLVGAGLLFFFTVCAILGAVSPERFLTESGNPGAQRIIATVIAVFFGALSLFMIAALPAALRTHGLAVDRSGIWYVTKKKAEPVPWPQIRAIGGSWVMAPKRPTTSLGGMIGRAIVRAATTDDGRERFAVEFFLRDPRSVAGLTRLELLQKSTEREQPPRPGLPGARLRFVIRGIGDYREMAAHLHRCAPGLWVGEYRR</sequence>
<feature type="transmembrane region" description="Helical" evidence="1">
    <location>
        <begin position="28"/>
        <end position="48"/>
    </location>
</feature>
<comment type="caution">
    <text evidence="2">The sequence shown here is derived from an EMBL/GenBank/DDBJ whole genome shotgun (WGS) entry which is preliminary data.</text>
</comment>
<evidence type="ECO:0000313" key="2">
    <source>
        <dbReference type="EMBL" id="NYE50340.1"/>
    </source>
</evidence>
<reference evidence="2 3" key="1">
    <citation type="submission" date="2020-07" db="EMBL/GenBank/DDBJ databases">
        <title>Sequencing the genomes of 1000 actinobacteria strains.</title>
        <authorList>
            <person name="Klenk H.-P."/>
        </authorList>
    </citation>
    <scope>NUCLEOTIDE SEQUENCE [LARGE SCALE GENOMIC DNA]</scope>
    <source>
        <strain evidence="2 3">CXB654</strain>
    </source>
</reference>
<proteinExistence type="predicted"/>
<keyword evidence="1" id="KW-0472">Membrane</keyword>
<feature type="transmembrane region" description="Helical" evidence="1">
    <location>
        <begin position="68"/>
        <end position="91"/>
    </location>
</feature>
<keyword evidence="3" id="KW-1185">Reference proteome</keyword>
<evidence type="ECO:0000256" key="1">
    <source>
        <dbReference type="SAM" id="Phobius"/>
    </source>
</evidence>
<dbReference type="Proteomes" id="UP000589036">
    <property type="component" value="Unassembled WGS sequence"/>
</dbReference>
<dbReference type="AlphaFoldDB" id="A0A852U8T5"/>
<dbReference type="RefSeq" id="WP_179645838.1">
    <property type="nucleotide sequence ID" value="NZ_BAAAYY010000014.1"/>
</dbReference>